<evidence type="ECO:0000259" key="3">
    <source>
        <dbReference type="Pfam" id="PF22664"/>
    </source>
</evidence>
<name>A0A2V5H913_ASPV1</name>
<keyword evidence="1 4" id="KW-0808">Transferase</keyword>
<evidence type="ECO:0000256" key="2">
    <source>
        <dbReference type="ARBA" id="ARBA00023315"/>
    </source>
</evidence>
<dbReference type="Pfam" id="PF22664">
    <property type="entry name" value="TRI-like_N"/>
    <property type="match status" value="1"/>
</dbReference>
<dbReference type="AlphaFoldDB" id="A0A2V5H913"/>
<protein>
    <submittedName>
        <fullName evidence="4">Putative trichothecene 3-O-acetyltransferase</fullName>
    </submittedName>
</protein>
<evidence type="ECO:0000256" key="1">
    <source>
        <dbReference type="ARBA" id="ARBA00022679"/>
    </source>
</evidence>
<reference evidence="4 5" key="1">
    <citation type="submission" date="2018-02" db="EMBL/GenBank/DDBJ databases">
        <title>The genomes of Aspergillus section Nigri reveals drivers in fungal speciation.</title>
        <authorList>
            <consortium name="DOE Joint Genome Institute"/>
            <person name="Vesth T.C."/>
            <person name="Nybo J."/>
            <person name="Theobald S."/>
            <person name="Brandl J."/>
            <person name="Frisvad J.C."/>
            <person name="Nielsen K.F."/>
            <person name="Lyhne E.K."/>
            <person name="Kogle M.E."/>
            <person name="Kuo A."/>
            <person name="Riley R."/>
            <person name="Clum A."/>
            <person name="Nolan M."/>
            <person name="Lipzen A."/>
            <person name="Salamov A."/>
            <person name="Henrissat B."/>
            <person name="Wiebenga A."/>
            <person name="De vries R.P."/>
            <person name="Grigoriev I.V."/>
            <person name="Mortensen U.H."/>
            <person name="Andersen M.R."/>
            <person name="Baker S.E."/>
        </authorList>
    </citation>
    <scope>NUCLEOTIDE SEQUENCE [LARGE SCALE GENOMIC DNA]</scope>
    <source>
        <strain evidence="4 5">CBS 115571</strain>
    </source>
</reference>
<dbReference type="STRING" id="1450538.A0A2V5H913"/>
<dbReference type="Gene3D" id="3.30.559.10">
    <property type="entry name" value="Chloramphenicol acetyltransferase-like domain"/>
    <property type="match status" value="2"/>
</dbReference>
<dbReference type="InterPro" id="IPR023213">
    <property type="entry name" value="CAT-like_dom_sf"/>
</dbReference>
<gene>
    <name evidence="4" type="ORF">BO99DRAFT_482752</name>
</gene>
<dbReference type="PANTHER" id="PTHR31896:SF64">
    <property type="entry name" value="TRICHOTHECENE 3-O-ACETYLTRANSFERASE"/>
    <property type="match status" value="1"/>
</dbReference>
<dbReference type="EMBL" id="KZ825147">
    <property type="protein sequence ID" value="PYI18204.1"/>
    <property type="molecule type" value="Genomic_DNA"/>
</dbReference>
<dbReference type="OMA" id="YMGQMGY"/>
<sequence>MFDLSKFQDDIGQLAGLKTYTHLLLSFPIADRYAQRAAINALYTATETLISEFPWLAAEVVHEGRTPGNSGTFRLESCPEFSQPEDLVIVRDASSIFPSYKEICAARGPCSMLPVSALGPVVSFPERYEDSSIEPARVFMMQANFIEGGLLLDLAAQHNFIDGGGLFQCARLLAKTMRNEPFTATELSQGNRDRRTIIPLLHPSEPMLDHSHLRRPRIPNPLSAPRAPASWHFFQVPAKQMAQLKHRANIELAQHSPQLQKLIPFVSTNDALCAFLWKRIAAARRRQRPQPAHRRTKFSRALDSRRAMDVSPEYMGQMGYNASTRVAYGELDEMTLGETAAVLRAQVAEVNHAYAVRSWATFIAQEPDKSTIMFGGEFDPETDVGVSSLAHTELYSCGFGDVLGHPSLVRRPTSAPFEGCVYFWSRTENGDLGVMACLNEGDVRALRRDREWAGHVEYIG</sequence>
<dbReference type="InterPro" id="IPR054710">
    <property type="entry name" value="Tri101-like_N"/>
</dbReference>
<dbReference type="InterPro" id="IPR051283">
    <property type="entry name" value="Sec_Metabolite_Acyltrans"/>
</dbReference>
<evidence type="ECO:0000313" key="4">
    <source>
        <dbReference type="EMBL" id="PYI18204.1"/>
    </source>
</evidence>
<accession>A0A2V5H913</accession>
<keyword evidence="2" id="KW-0012">Acyltransferase</keyword>
<organism evidence="4 5">
    <name type="scientific">Aspergillus violaceofuscus (strain CBS 115571)</name>
    <dbReference type="NCBI Taxonomy" id="1450538"/>
    <lineage>
        <taxon>Eukaryota</taxon>
        <taxon>Fungi</taxon>
        <taxon>Dikarya</taxon>
        <taxon>Ascomycota</taxon>
        <taxon>Pezizomycotina</taxon>
        <taxon>Eurotiomycetes</taxon>
        <taxon>Eurotiomycetidae</taxon>
        <taxon>Eurotiales</taxon>
        <taxon>Aspergillaceae</taxon>
        <taxon>Aspergillus</taxon>
    </lineage>
</organism>
<proteinExistence type="predicted"/>
<dbReference type="GO" id="GO:0016746">
    <property type="term" value="F:acyltransferase activity"/>
    <property type="evidence" value="ECO:0007669"/>
    <property type="project" value="UniProtKB-KW"/>
</dbReference>
<evidence type="ECO:0000313" key="5">
    <source>
        <dbReference type="Proteomes" id="UP000249829"/>
    </source>
</evidence>
<dbReference type="PANTHER" id="PTHR31896">
    <property type="entry name" value="FAMILY REGULATORY PROTEIN, PUTATIVE (AFU_ORTHOLOGUE AFUA_3G14730)-RELATED"/>
    <property type="match status" value="1"/>
</dbReference>
<keyword evidence="5" id="KW-1185">Reference proteome</keyword>
<dbReference type="Proteomes" id="UP000249829">
    <property type="component" value="Unassembled WGS sequence"/>
</dbReference>
<feature type="domain" description="Trichothecene 3-O-acetyltransferase-like N-terminal" evidence="3">
    <location>
        <begin position="20"/>
        <end position="175"/>
    </location>
</feature>